<dbReference type="SMART" id="SM00217">
    <property type="entry name" value="WAP"/>
    <property type="match status" value="1"/>
</dbReference>
<dbReference type="Pfam" id="PF00095">
    <property type="entry name" value="WAP"/>
    <property type="match status" value="1"/>
</dbReference>
<dbReference type="Ensembl" id="ENSSLDT00000002020.1">
    <property type="protein sequence ID" value="ENSSLDP00000001928.1"/>
    <property type="gene ID" value="ENSSLDG00000001587.1"/>
</dbReference>
<reference evidence="2" key="1">
    <citation type="submission" date="2025-08" db="UniProtKB">
        <authorList>
            <consortium name="Ensembl"/>
        </authorList>
    </citation>
    <scope>IDENTIFICATION</scope>
</reference>
<sequence>MILTHSKLCEFLQSVQAMKQGGCPPPERASGFAAACVESCDHDRECSAQKKCCSNGCGHTCQSPKDLYKGKSSWSNWSAGY</sequence>
<dbReference type="GeneTree" id="ENSGT00440000033720"/>
<reference evidence="2" key="2">
    <citation type="submission" date="2025-09" db="UniProtKB">
        <authorList>
            <consortium name="Ensembl"/>
        </authorList>
    </citation>
    <scope>IDENTIFICATION</scope>
</reference>
<name>A0A3B4WKA9_SERLL</name>
<feature type="domain" description="WAP" evidence="1">
    <location>
        <begin position="16"/>
        <end position="65"/>
    </location>
</feature>
<dbReference type="GO" id="GO:0005576">
    <property type="term" value="C:extracellular region"/>
    <property type="evidence" value="ECO:0007669"/>
    <property type="project" value="InterPro"/>
</dbReference>
<dbReference type="AlphaFoldDB" id="A0A3B4WKA9"/>
<dbReference type="InterPro" id="IPR008197">
    <property type="entry name" value="WAP_dom"/>
</dbReference>
<dbReference type="GO" id="GO:0030414">
    <property type="term" value="F:peptidase inhibitor activity"/>
    <property type="evidence" value="ECO:0007669"/>
    <property type="project" value="InterPro"/>
</dbReference>
<dbReference type="PRINTS" id="PR00003">
    <property type="entry name" value="4DISULPHCORE"/>
</dbReference>
<dbReference type="InterPro" id="IPR036645">
    <property type="entry name" value="Elafin-like_sf"/>
</dbReference>
<dbReference type="InterPro" id="IPR042447">
    <property type="entry name" value="Anosmin-1"/>
</dbReference>
<accession>A0A3B4WKA9</accession>
<evidence type="ECO:0000313" key="3">
    <source>
        <dbReference type="Proteomes" id="UP000261360"/>
    </source>
</evidence>
<dbReference type="GO" id="GO:0030182">
    <property type="term" value="P:neuron differentiation"/>
    <property type="evidence" value="ECO:0007669"/>
    <property type="project" value="TreeGrafter"/>
</dbReference>
<dbReference type="Gene3D" id="4.10.75.10">
    <property type="entry name" value="Elafin-like"/>
    <property type="match status" value="1"/>
</dbReference>
<evidence type="ECO:0000313" key="2">
    <source>
        <dbReference type="Ensembl" id="ENSSLDP00000001928.1"/>
    </source>
</evidence>
<dbReference type="PROSITE" id="PS51390">
    <property type="entry name" value="WAP"/>
    <property type="match status" value="1"/>
</dbReference>
<dbReference type="STRING" id="1841481.ENSSLDP00000001928"/>
<dbReference type="PANTHER" id="PTHR14131:SF6">
    <property type="entry name" value="ANOSMIN-1-RELATED"/>
    <property type="match status" value="1"/>
</dbReference>
<proteinExistence type="predicted"/>
<dbReference type="FunFam" id="4.10.75.10:FF:000001">
    <property type="entry name" value="Anosmin 1"/>
    <property type="match status" value="1"/>
</dbReference>
<dbReference type="PANTHER" id="PTHR14131">
    <property type="entry name" value="ANOSMIN"/>
    <property type="match status" value="1"/>
</dbReference>
<protein>
    <recommendedName>
        <fullName evidence="1">WAP domain-containing protein</fullName>
    </recommendedName>
</protein>
<evidence type="ECO:0000259" key="1">
    <source>
        <dbReference type="PROSITE" id="PS51390"/>
    </source>
</evidence>
<keyword evidence="3" id="KW-1185">Reference proteome</keyword>
<dbReference type="CDD" id="cd00199">
    <property type="entry name" value="WAP"/>
    <property type="match status" value="1"/>
</dbReference>
<dbReference type="Proteomes" id="UP000261360">
    <property type="component" value="Unplaced"/>
</dbReference>
<organism evidence="2 3">
    <name type="scientific">Seriola lalandi dorsalis</name>
    <dbReference type="NCBI Taxonomy" id="1841481"/>
    <lineage>
        <taxon>Eukaryota</taxon>
        <taxon>Metazoa</taxon>
        <taxon>Chordata</taxon>
        <taxon>Craniata</taxon>
        <taxon>Vertebrata</taxon>
        <taxon>Euteleostomi</taxon>
        <taxon>Actinopterygii</taxon>
        <taxon>Neopterygii</taxon>
        <taxon>Teleostei</taxon>
        <taxon>Neoteleostei</taxon>
        <taxon>Acanthomorphata</taxon>
        <taxon>Carangaria</taxon>
        <taxon>Carangiformes</taxon>
        <taxon>Carangidae</taxon>
        <taxon>Seriola</taxon>
    </lineage>
</organism>
<dbReference type="SUPFAM" id="SSF57256">
    <property type="entry name" value="Elafin-like"/>
    <property type="match status" value="1"/>
</dbReference>
<dbReference type="GO" id="GO:0009986">
    <property type="term" value="C:cell surface"/>
    <property type="evidence" value="ECO:0007669"/>
    <property type="project" value="TreeGrafter"/>
</dbReference>